<proteinExistence type="predicted"/>
<dbReference type="InParanoid" id="D0N9K5"/>
<dbReference type="InterPro" id="IPR050316">
    <property type="entry name" value="Tyrosinase/Hemocyanin"/>
</dbReference>
<keyword evidence="2" id="KW-0186">Copper</keyword>
<dbReference type="GeneID" id="9464241"/>
<dbReference type="GO" id="GO:0046872">
    <property type="term" value="F:metal ion binding"/>
    <property type="evidence" value="ECO:0007669"/>
    <property type="project" value="UniProtKB-KW"/>
</dbReference>
<dbReference type="Proteomes" id="UP000006643">
    <property type="component" value="Unassembled WGS sequence"/>
</dbReference>
<protein>
    <recommendedName>
        <fullName evidence="4">Tyrosinase copper-binding domain-containing protein</fullName>
    </recommendedName>
</protein>
<dbReference type="eggNOG" id="ENOG502QSTB">
    <property type="taxonomic scope" value="Eukaryota"/>
</dbReference>
<dbReference type="RefSeq" id="XP_002904315.1">
    <property type="nucleotide sequence ID" value="XM_002904269.1"/>
</dbReference>
<name>D0N9K5_PHYIT</name>
<dbReference type="PANTHER" id="PTHR11474:SF126">
    <property type="entry name" value="TYROSINASE-LIKE PROTEIN TYR-1-RELATED"/>
    <property type="match status" value="1"/>
</dbReference>
<dbReference type="HOGENOM" id="CLU_018031_2_0_1"/>
<dbReference type="PANTHER" id="PTHR11474">
    <property type="entry name" value="TYROSINASE FAMILY MEMBER"/>
    <property type="match status" value="1"/>
</dbReference>
<organism evidence="5 6">
    <name type="scientific">Phytophthora infestans (strain T30-4)</name>
    <name type="common">Potato late blight agent</name>
    <dbReference type="NCBI Taxonomy" id="403677"/>
    <lineage>
        <taxon>Eukaryota</taxon>
        <taxon>Sar</taxon>
        <taxon>Stramenopiles</taxon>
        <taxon>Oomycota</taxon>
        <taxon>Peronosporomycetes</taxon>
        <taxon>Peronosporales</taxon>
        <taxon>Peronosporaceae</taxon>
        <taxon>Phytophthora</taxon>
    </lineage>
</organism>
<feature type="domain" description="Tyrosinase copper-binding" evidence="4">
    <location>
        <begin position="428"/>
        <end position="439"/>
    </location>
</feature>
<dbReference type="EMBL" id="DS028129">
    <property type="protein sequence ID" value="EEY54493.1"/>
    <property type="molecule type" value="Genomic_DNA"/>
</dbReference>
<evidence type="ECO:0000259" key="4">
    <source>
        <dbReference type="PROSITE" id="PS00498"/>
    </source>
</evidence>
<dbReference type="PRINTS" id="PR00092">
    <property type="entry name" value="TYROSINASE"/>
</dbReference>
<dbReference type="VEuPathDB" id="FungiDB:PITG_08148"/>
<keyword evidence="6" id="KW-1185">Reference proteome</keyword>
<feature type="region of interest" description="Disordered" evidence="3">
    <location>
        <begin position="692"/>
        <end position="720"/>
    </location>
</feature>
<dbReference type="STRING" id="403677.D0N9K5"/>
<reference evidence="6" key="1">
    <citation type="journal article" date="2009" name="Nature">
        <title>Genome sequence and analysis of the Irish potato famine pathogen Phytophthora infestans.</title>
        <authorList>
            <consortium name="The Broad Institute Genome Sequencing Platform"/>
            <person name="Haas B.J."/>
            <person name="Kamoun S."/>
            <person name="Zody M.C."/>
            <person name="Jiang R.H."/>
            <person name="Handsaker R.E."/>
            <person name="Cano L.M."/>
            <person name="Grabherr M."/>
            <person name="Kodira C.D."/>
            <person name="Raffaele S."/>
            <person name="Torto-Alalibo T."/>
            <person name="Bozkurt T.O."/>
            <person name="Ah-Fong A.M."/>
            <person name="Alvarado L."/>
            <person name="Anderson V.L."/>
            <person name="Armstrong M.R."/>
            <person name="Avrova A."/>
            <person name="Baxter L."/>
            <person name="Beynon J."/>
            <person name="Boevink P.C."/>
            <person name="Bollmann S.R."/>
            <person name="Bos J.I."/>
            <person name="Bulone V."/>
            <person name="Cai G."/>
            <person name="Cakir C."/>
            <person name="Carrington J.C."/>
            <person name="Chawner M."/>
            <person name="Conti L."/>
            <person name="Costanzo S."/>
            <person name="Ewan R."/>
            <person name="Fahlgren N."/>
            <person name="Fischbach M.A."/>
            <person name="Fugelstad J."/>
            <person name="Gilroy E.M."/>
            <person name="Gnerre S."/>
            <person name="Green P.J."/>
            <person name="Grenville-Briggs L.J."/>
            <person name="Griffith J."/>
            <person name="Grunwald N.J."/>
            <person name="Horn K."/>
            <person name="Horner N.R."/>
            <person name="Hu C.H."/>
            <person name="Huitema E."/>
            <person name="Jeong D.H."/>
            <person name="Jones A.M."/>
            <person name="Jones J.D."/>
            <person name="Jones R.W."/>
            <person name="Karlsson E.K."/>
            <person name="Kunjeti S.G."/>
            <person name="Lamour K."/>
            <person name="Liu Z."/>
            <person name="Ma L."/>
            <person name="Maclean D."/>
            <person name="Chibucos M.C."/>
            <person name="McDonald H."/>
            <person name="McWalters J."/>
            <person name="Meijer H.J."/>
            <person name="Morgan W."/>
            <person name="Morris P.F."/>
            <person name="Munro C.A."/>
            <person name="O'Neill K."/>
            <person name="Ospina-Giraldo M."/>
            <person name="Pinzon A."/>
            <person name="Pritchard L."/>
            <person name="Ramsahoye B."/>
            <person name="Ren Q."/>
            <person name="Restrepo S."/>
            <person name="Roy S."/>
            <person name="Sadanandom A."/>
            <person name="Savidor A."/>
            <person name="Schornack S."/>
            <person name="Schwartz D.C."/>
            <person name="Schumann U.D."/>
            <person name="Schwessinger B."/>
            <person name="Seyer L."/>
            <person name="Sharpe T."/>
            <person name="Silvar C."/>
            <person name="Song J."/>
            <person name="Studholme D.J."/>
            <person name="Sykes S."/>
            <person name="Thines M."/>
            <person name="van de Vondervoort P.J."/>
            <person name="Phuntumart V."/>
            <person name="Wawra S."/>
            <person name="Weide R."/>
            <person name="Win J."/>
            <person name="Young C."/>
            <person name="Zhou S."/>
            <person name="Fry W."/>
            <person name="Meyers B.C."/>
            <person name="van West P."/>
            <person name="Ristaino J."/>
            <person name="Govers F."/>
            <person name="Birch P.R."/>
            <person name="Whisson S.C."/>
            <person name="Judelson H.S."/>
            <person name="Nusbaum C."/>
        </authorList>
    </citation>
    <scope>NUCLEOTIDE SEQUENCE [LARGE SCALE GENOMIC DNA]</scope>
    <source>
        <strain evidence="6">T30-4</strain>
    </source>
</reference>
<evidence type="ECO:0000256" key="1">
    <source>
        <dbReference type="ARBA" id="ARBA00022723"/>
    </source>
</evidence>
<dbReference type="Gene3D" id="1.10.1280.10">
    <property type="entry name" value="Di-copper center containing domain from catechol oxidase"/>
    <property type="match status" value="1"/>
</dbReference>
<dbReference type="KEGG" id="pif:PITG_08148"/>
<evidence type="ECO:0000256" key="2">
    <source>
        <dbReference type="ARBA" id="ARBA00023008"/>
    </source>
</evidence>
<dbReference type="SUPFAM" id="SSF48056">
    <property type="entry name" value="Di-copper centre-containing domain"/>
    <property type="match status" value="1"/>
</dbReference>
<dbReference type="GO" id="GO:0016491">
    <property type="term" value="F:oxidoreductase activity"/>
    <property type="evidence" value="ECO:0007669"/>
    <property type="project" value="InterPro"/>
</dbReference>
<dbReference type="AlphaFoldDB" id="D0N9K5"/>
<dbReference type="InterPro" id="IPR008922">
    <property type="entry name" value="Di-copper_centre_dom_sf"/>
</dbReference>
<dbReference type="Pfam" id="PF00264">
    <property type="entry name" value="Tyrosinase"/>
    <property type="match status" value="1"/>
</dbReference>
<sequence length="720" mass="80393">MGLGQGSEFINQRHERFRRRNVRRATIEKRGKKPGKSAMVVAVDSYLKSLSGGTASDLYQAARKLSAHNDFFAANHTALSLQLLDTLAEHLLAVVAPNKAAGVQDETSTEYSQSTQIYAKEMKKIKHFYRSLTILLNSTEDAELLVFSILARLCLLSQWEANFSDFASFPNTMAPRQVKTKFLTLLVSLSLVLSSINANVWPTNGVCGSRVRYSWDALSVDDKKLYRDAIASAMSTGYHTLFVEVHSDIKSFKEAHNTCGMMFWHRRYLLAYEDMLRSLGTKFACITIPYWDYFADYAKFLTNVCTTFEDCSSFLKDMGGSSGPVTSQTINGFVVNGNCVNGLSSPYANFTSFCEKSTISGSSCSGCIPRGSWSLVNYPSGICYSSLAKYLSLQFGYAWFSQNIHYGLHQSIHNMAMGTLATYPTSADPIFYSHHATVDLIHQLYFDCQIGRRLTDSEKRNGDYAFESCAQADYTGVPPTSTSTFTMYWNAVGQTRTPVESHPRLGQFFVSQPKEYWQYVSGTDLGSLSYSYAADELFVLLKDQGLSCPKSHTRRLFDVNYVDVPVTADRKRKAIGRSFNLFQDIYDAALTNTSSHAEAIDQGQTVDCLWYDENFGVDDFSPEFRANWNLPSTAHTFCYNRVQEVRTGRKQVKVGRWKDKFRFHYFTMTDTQLASASEITSTDEAAIISSADASTTSTPTTLTDTTTTTTTNAATVTPGV</sequence>
<dbReference type="OrthoDB" id="61409at2759"/>
<dbReference type="OMA" id="NVWPTNG"/>
<evidence type="ECO:0000313" key="6">
    <source>
        <dbReference type="Proteomes" id="UP000006643"/>
    </source>
</evidence>
<dbReference type="PROSITE" id="PS00498">
    <property type="entry name" value="TYROSINASE_2"/>
    <property type="match status" value="1"/>
</dbReference>
<gene>
    <name evidence="5" type="ORF">PITG_08148</name>
</gene>
<evidence type="ECO:0000256" key="3">
    <source>
        <dbReference type="SAM" id="MobiDB-lite"/>
    </source>
</evidence>
<dbReference type="InterPro" id="IPR002227">
    <property type="entry name" value="Tyrosinase_Cu-bd"/>
</dbReference>
<evidence type="ECO:0000313" key="5">
    <source>
        <dbReference type="EMBL" id="EEY54493.1"/>
    </source>
</evidence>
<keyword evidence="1" id="KW-0479">Metal-binding</keyword>
<accession>D0N9K5</accession>